<name>A0ABV2J8H0_9FIRM</name>
<keyword evidence="1" id="KW-0175">Coiled coil</keyword>
<protein>
    <recommendedName>
        <fullName evidence="4">DNA repair protein</fullName>
    </recommendedName>
</protein>
<gene>
    <name evidence="2" type="ORF">ABID14_000693</name>
</gene>
<proteinExistence type="predicted"/>
<dbReference type="Proteomes" id="UP001549162">
    <property type="component" value="Unassembled WGS sequence"/>
</dbReference>
<organism evidence="2 3">
    <name type="scientific">Peptoniphilus olsenii</name>
    <dbReference type="NCBI Taxonomy" id="411570"/>
    <lineage>
        <taxon>Bacteria</taxon>
        <taxon>Bacillati</taxon>
        <taxon>Bacillota</taxon>
        <taxon>Tissierellia</taxon>
        <taxon>Tissierellales</taxon>
        <taxon>Peptoniphilaceae</taxon>
        <taxon>Peptoniphilus</taxon>
    </lineage>
</organism>
<dbReference type="EMBL" id="JBEPMA010000003">
    <property type="protein sequence ID" value="MET3617065.1"/>
    <property type="molecule type" value="Genomic_DNA"/>
</dbReference>
<comment type="caution">
    <text evidence="2">The sequence shown here is derived from an EMBL/GenBank/DDBJ whole genome shotgun (WGS) entry which is preliminary data.</text>
</comment>
<sequence length="87" mass="10043">MDTNNIRKLSRKELLELLIDQMKENEELKVKLQQKERELENIHIISAKAGSLAEASLELVNIFKKADEAAELYLNNLKYINENGEDS</sequence>
<evidence type="ECO:0008006" key="4">
    <source>
        <dbReference type="Google" id="ProtNLM"/>
    </source>
</evidence>
<accession>A0ABV2J8H0</accession>
<dbReference type="RefSeq" id="WP_354367158.1">
    <property type="nucleotide sequence ID" value="NZ_JBEPMA010000003.1"/>
</dbReference>
<evidence type="ECO:0000256" key="1">
    <source>
        <dbReference type="SAM" id="Coils"/>
    </source>
</evidence>
<evidence type="ECO:0000313" key="3">
    <source>
        <dbReference type="Proteomes" id="UP001549162"/>
    </source>
</evidence>
<feature type="coiled-coil region" evidence="1">
    <location>
        <begin position="11"/>
        <end position="45"/>
    </location>
</feature>
<keyword evidence="3" id="KW-1185">Reference proteome</keyword>
<reference evidence="2 3" key="1">
    <citation type="submission" date="2024-06" db="EMBL/GenBank/DDBJ databases">
        <title>Genomic Encyclopedia of Type Strains, Phase IV (KMG-IV): sequencing the most valuable type-strain genomes for metagenomic binning, comparative biology and taxonomic classification.</title>
        <authorList>
            <person name="Goeker M."/>
        </authorList>
    </citation>
    <scope>NUCLEOTIDE SEQUENCE [LARGE SCALE GENOMIC DNA]</scope>
    <source>
        <strain evidence="2 3">DSM 21460</strain>
    </source>
</reference>
<evidence type="ECO:0000313" key="2">
    <source>
        <dbReference type="EMBL" id="MET3617065.1"/>
    </source>
</evidence>